<gene>
    <name evidence="2" type="ORF">PHATRDRAFT_45001</name>
</gene>
<dbReference type="PaxDb" id="2850-Phatr45001"/>
<dbReference type="AlphaFoldDB" id="B7FV84"/>
<evidence type="ECO:0000313" key="3">
    <source>
        <dbReference type="Proteomes" id="UP000000759"/>
    </source>
</evidence>
<keyword evidence="3" id="KW-1185">Reference proteome</keyword>
<dbReference type="Proteomes" id="UP000000759">
    <property type="component" value="Chromosome 5"/>
</dbReference>
<feature type="compositionally biased region" description="Polar residues" evidence="1">
    <location>
        <begin position="132"/>
        <end position="142"/>
    </location>
</feature>
<name>B7FV84_PHATC</name>
<dbReference type="GeneID" id="7199518"/>
<dbReference type="EMBL" id="CM000608">
    <property type="protein sequence ID" value="EEC49578.1"/>
    <property type="molecule type" value="Genomic_DNA"/>
</dbReference>
<dbReference type="HOGENOM" id="CLU_1039992_0_0_1"/>
<feature type="region of interest" description="Disordered" evidence="1">
    <location>
        <begin position="80"/>
        <end position="268"/>
    </location>
</feature>
<reference evidence="3" key="2">
    <citation type="submission" date="2008-08" db="EMBL/GenBank/DDBJ databases">
        <authorList>
            <consortium name="Diatom Consortium"/>
            <person name="Grigoriev I."/>
            <person name="Grimwood J."/>
            <person name="Kuo A."/>
            <person name="Otillar R.P."/>
            <person name="Salamov A."/>
            <person name="Detter J.C."/>
            <person name="Lindquist E."/>
            <person name="Shapiro H."/>
            <person name="Lucas S."/>
            <person name="Glavina del Rio T."/>
            <person name="Pitluck S."/>
            <person name="Rokhsar D."/>
            <person name="Bowler C."/>
        </authorList>
    </citation>
    <scope>GENOME REANNOTATION</scope>
    <source>
        <strain evidence="3">CCAP 1055/1</strain>
    </source>
</reference>
<dbReference type="Pfam" id="PF08524">
    <property type="entry name" value="rRNA_processing"/>
    <property type="match status" value="1"/>
</dbReference>
<organism evidence="2 3">
    <name type="scientific">Phaeodactylum tricornutum (strain CCAP 1055/1)</name>
    <dbReference type="NCBI Taxonomy" id="556484"/>
    <lineage>
        <taxon>Eukaryota</taxon>
        <taxon>Sar</taxon>
        <taxon>Stramenopiles</taxon>
        <taxon>Ochrophyta</taxon>
        <taxon>Bacillariophyta</taxon>
        <taxon>Bacillariophyceae</taxon>
        <taxon>Bacillariophycidae</taxon>
        <taxon>Naviculales</taxon>
        <taxon>Phaeodactylaceae</taxon>
        <taxon>Phaeodactylum</taxon>
    </lineage>
</organism>
<feature type="compositionally biased region" description="Basic residues" evidence="1">
    <location>
        <begin position="210"/>
        <end position="221"/>
    </location>
</feature>
<feature type="compositionally biased region" description="Basic residues" evidence="1">
    <location>
        <begin position="82"/>
        <end position="97"/>
    </location>
</feature>
<evidence type="ECO:0000256" key="1">
    <source>
        <dbReference type="SAM" id="MobiDB-lite"/>
    </source>
</evidence>
<dbReference type="RefSeq" id="XP_002178880.1">
    <property type="nucleotide sequence ID" value="XM_002178844.1"/>
</dbReference>
<sequence>MRRQQAPRNSTRSSQPAAVAFCRRPVDLLPLPMARAIPKEASGKAPSTGEKSSSGPQRKPQRVLGVEAFAQSSKKGVVKALHSFRARHEKKRRHVAQKLRQYSKVMKQEGYVPGQGASRKRSTEHVNGDSKAPNSTNGNEGYSTEAKNDKDLNQSTNEASNSAIATELPTPHRSAKKSKSNPFQKSLQKAEQRKEEMDQKQKEREEGERRRRKKLRERRQRTQQLSQRTRKGQPVMQNVVHDILQKLAKQEKPQQPISAKQAEEKRKG</sequence>
<dbReference type="eggNOG" id="ENOG502R6E1">
    <property type="taxonomic scope" value="Eukaryota"/>
</dbReference>
<reference evidence="2 3" key="1">
    <citation type="journal article" date="2008" name="Nature">
        <title>The Phaeodactylum genome reveals the evolutionary history of diatom genomes.</title>
        <authorList>
            <person name="Bowler C."/>
            <person name="Allen A.E."/>
            <person name="Badger J.H."/>
            <person name="Grimwood J."/>
            <person name="Jabbari K."/>
            <person name="Kuo A."/>
            <person name="Maheswari U."/>
            <person name="Martens C."/>
            <person name="Maumus F."/>
            <person name="Otillar R.P."/>
            <person name="Rayko E."/>
            <person name="Salamov A."/>
            <person name="Vandepoele K."/>
            <person name="Beszteri B."/>
            <person name="Gruber A."/>
            <person name="Heijde M."/>
            <person name="Katinka M."/>
            <person name="Mock T."/>
            <person name="Valentin K."/>
            <person name="Verret F."/>
            <person name="Berges J.A."/>
            <person name="Brownlee C."/>
            <person name="Cadoret J.P."/>
            <person name="Chiovitti A."/>
            <person name="Choi C.J."/>
            <person name="Coesel S."/>
            <person name="De Martino A."/>
            <person name="Detter J.C."/>
            <person name="Durkin C."/>
            <person name="Falciatore A."/>
            <person name="Fournet J."/>
            <person name="Haruta M."/>
            <person name="Huysman M.J."/>
            <person name="Jenkins B.D."/>
            <person name="Jiroutova K."/>
            <person name="Jorgensen R.E."/>
            <person name="Joubert Y."/>
            <person name="Kaplan A."/>
            <person name="Kroger N."/>
            <person name="Kroth P.G."/>
            <person name="La Roche J."/>
            <person name="Lindquist E."/>
            <person name="Lommer M."/>
            <person name="Martin-Jezequel V."/>
            <person name="Lopez P.J."/>
            <person name="Lucas S."/>
            <person name="Mangogna M."/>
            <person name="McGinnis K."/>
            <person name="Medlin L.K."/>
            <person name="Montsant A."/>
            <person name="Oudot-Le Secq M.P."/>
            <person name="Napoli C."/>
            <person name="Obornik M."/>
            <person name="Parker M.S."/>
            <person name="Petit J.L."/>
            <person name="Porcel B.M."/>
            <person name="Poulsen N."/>
            <person name="Robison M."/>
            <person name="Rychlewski L."/>
            <person name="Rynearson T.A."/>
            <person name="Schmutz J."/>
            <person name="Shapiro H."/>
            <person name="Siaut M."/>
            <person name="Stanley M."/>
            <person name="Sussman M.R."/>
            <person name="Taylor A.R."/>
            <person name="Vardi A."/>
            <person name="von Dassow P."/>
            <person name="Vyverman W."/>
            <person name="Willis A."/>
            <person name="Wyrwicz L.S."/>
            <person name="Rokhsar D.S."/>
            <person name="Weissenbach J."/>
            <person name="Armbrust E.V."/>
            <person name="Green B.R."/>
            <person name="Van de Peer Y."/>
            <person name="Grigoriev I.V."/>
        </authorList>
    </citation>
    <scope>NUCLEOTIDE SEQUENCE [LARGE SCALE GENOMIC DNA]</scope>
    <source>
        <strain evidence="2 3">CCAP 1055/1</strain>
    </source>
</reference>
<proteinExistence type="predicted"/>
<dbReference type="InterPro" id="IPR013730">
    <property type="entry name" value="Fyv7/TAP26"/>
</dbReference>
<dbReference type="OrthoDB" id="48568at2759"/>
<dbReference type="InParanoid" id="B7FV84"/>
<feature type="compositionally biased region" description="Basic and acidic residues" evidence="1">
    <location>
        <begin position="188"/>
        <end position="209"/>
    </location>
</feature>
<feature type="region of interest" description="Disordered" evidence="1">
    <location>
        <begin position="32"/>
        <end position="63"/>
    </location>
</feature>
<evidence type="ECO:0000313" key="2">
    <source>
        <dbReference type="EMBL" id="EEC49578.1"/>
    </source>
</evidence>
<accession>B7FV84</accession>
<protein>
    <submittedName>
        <fullName evidence="2">Uncharacterized protein</fullName>
    </submittedName>
</protein>
<feature type="compositionally biased region" description="Polar residues" evidence="1">
    <location>
        <begin position="153"/>
        <end position="164"/>
    </location>
</feature>
<dbReference type="KEGG" id="pti:PHATRDRAFT_45001"/>